<feature type="signal peptide" evidence="1">
    <location>
        <begin position="1"/>
        <end position="26"/>
    </location>
</feature>
<gene>
    <name evidence="2" type="ORF">F0U60_51805</name>
</gene>
<keyword evidence="1" id="KW-0732">Signal</keyword>
<sequence>MKQLLRPFLGGLLALAVILAPEKSEAADFRLNLGADYHIDSGAFFSLTGTVDFVFAGPLSIGTRFGALLATQPNTLGIPLDLSLRFNPRRTPLYLEVLGGPWIFFEGDTFRAHGAFGFGYQNRSFTFGIEVGYLEPRPHIGLRLGFRF</sequence>
<protein>
    <recommendedName>
        <fullName evidence="4">Outer membrane protein beta-barrel domain-containing protein</fullName>
    </recommendedName>
</protein>
<evidence type="ECO:0000256" key="1">
    <source>
        <dbReference type="SAM" id="SignalP"/>
    </source>
</evidence>
<organism evidence="2 3">
    <name type="scientific">Archangium minus</name>
    <dbReference type="NCBI Taxonomy" id="83450"/>
    <lineage>
        <taxon>Bacteria</taxon>
        <taxon>Pseudomonadati</taxon>
        <taxon>Myxococcota</taxon>
        <taxon>Myxococcia</taxon>
        <taxon>Myxococcales</taxon>
        <taxon>Cystobacterineae</taxon>
        <taxon>Archangiaceae</taxon>
        <taxon>Archangium</taxon>
    </lineage>
</organism>
<name>A0ABY9X8E8_9BACT</name>
<dbReference type="EMBL" id="CP043494">
    <property type="protein sequence ID" value="WNG51667.1"/>
    <property type="molecule type" value="Genomic_DNA"/>
</dbReference>
<reference evidence="2 3" key="1">
    <citation type="submission" date="2019-08" db="EMBL/GenBank/DDBJ databases">
        <title>Archangium and Cystobacter genomes.</title>
        <authorList>
            <person name="Chen I.-C.K."/>
            <person name="Wielgoss S."/>
        </authorList>
    </citation>
    <scope>NUCLEOTIDE SEQUENCE [LARGE SCALE GENOMIC DNA]</scope>
    <source>
        <strain evidence="2 3">Cbm 6</strain>
    </source>
</reference>
<dbReference type="Proteomes" id="UP001611383">
    <property type="component" value="Chromosome"/>
</dbReference>
<evidence type="ECO:0000313" key="2">
    <source>
        <dbReference type="EMBL" id="WNG51667.1"/>
    </source>
</evidence>
<dbReference type="RefSeq" id="WP_395811951.1">
    <property type="nucleotide sequence ID" value="NZ_CP043494.1"/>
</dbReference>
<keyword evidence="3" id="KW-1185">Reference proteome</keyword>
<evidence type="ECO:0000313" key="3">
    <source>
        <dbReference type="Proteomes" id="UP001611383"/>
    </source>
</evidence>
<feature type="chain" id="PRO_5045072931" description="Outer membrane protein beta-barrel domain-containing protein" evidence="1">
    <location>
        <begin position="27"/>
        <end position="148"/>
    </location>
</feature>
<proteinExistence type="predicted"/>
<accession>A0ABY9X8E8</accession>
<evidence type="ECO:0008006" key="4">
    <source>
        <dbReference type="Google" id="ProtNLM"/>
    </source>
</evidence>